<reference evidence="2" key="1">
    <citation type="submission" date="2020-03" db="EMBL/GenBank/DDBJ databases">
        <authorList>
            <person name="Chebbi M.A."/>
            <person name="Drezen J.M."/>
        </authorList>
    </citation>
    <scope>NUCLEOTIDE SEQUENCE</scope>
    <source>
        <tissue evidence="2">Whole body</tissue>
    </source>
</reference>
<accession>A0A8J5V6N6</accession>
<feature type="chain" id="PRO_5035322389" evidence="1">
    <location>
        <begin position="20"/>
        <end position="80"/>
    </location>
</feature>
<evidence type="ECO:0000313" key="3">
    <source>
        <dbReference type="Proteomes" id="UP000729913"/>
    </source>
</evidence>
<protein>
    <submittedName>
        <fullName evidence="2">Uncharacterized protein</fullName>
    </submittedName>
</protein>
<comment type="caution">
    <text evidence="2">The sequence shown here is derived from an EMBL/GenBank/DDBJ whole genome shotgun (WGS) entry which is preliminary data.</text>
</comment>
<dbReference type="EMBL" id="JAAOIC020000052">
    <property type="protein sequence ID" value="KAG8035869.1"/>
    <property type="molecule type" value="Genomic_DNA"/>
</dbReference>
<keyword evidence="3" id="KW-1185">Reference proteome</keyword>
<proteinExistence type="predicted"/>
<evidence type="ECO:0000256" key="1">
    <source>
        <dbReference type="SAM" id="SignalP"/>
    </source>
</evidence>
<sequence length="80" mass="8732">MLIKLRRTVLSIFTGLFLANFTEIPNMQTPVGATASKNSLIVRGPLNLEDLVLVRLEGVKLEFQVPKIPEGDSFVSASCS</sequence>
<name>A0A8J5V6N6_9HYME</name>
<dbReference type="AlphaFoldDB" id="A0A8J5V6N6"/>
<dbReference type="OrthoDB" id="10650805at2759"/>
<feature type="signal peptide" evidence="1">
    <location>
        <begin position="1"/>
        <end position="19"/>
    </location>
</feature>
<dbReference type="Proteomes" id="UP000729913">
    <property type="component" value="Unassembled WGS sequence"/>
</dbReference>
<evidence type="ECO:0000313" key="2">
    <source>
        <dbReference type="EMBL" id="KAG8035869.1"/>
    </source>
</evidence>
<gene>
    <name evidence="2" type="ORF">G9C98_002995</name>
</gene>
<reference evidence="2" key="2">
    <citation type="submission" date="2021-04" db="EMBL/GenBank/DDBJ databases">
        <title>Genome-wide patterns of bracovirus chromosomal integration into multiple host tissues during parasitism.</title>
        <authorList>
            <person name="Chebbi M.A.C."/>
        </authorList>
    </citation>
    <scope>NUCLEOTIDE SEQUENCE</scope>
    <source>
        <tissue evidence="2">Whole body</tissue>
    </source>
</reference>
<keyword evidence="1" id="KW-0732">Signal</keyword>
<organism evidence="2 3">
    <name type="scientific">Cotesia typhae</name>
    <dbReference type="NCBI Taxonomy" id="2053667"/>
    <lineage>
        <taxon>Eukaryota</taxon>
        <taxon>Metazoa</taxon>
        <taxon>Ecdysozoa</taxon>
        <taxon>Arthropoda</taxon>
        <taxon>Hexapoda</taxon>
        <taxon>Insecta</taxon>
        <taxon>Pterygota</taxon>
        <taxon>Neoptera</taxon>
        <taxon>Endopterygota</taxon>
        <taxon>Hymenoptera</taxon>
        <taxon>Apocrita</taxon>
        <taxon>Ichneumonoidea</taxon>
        <taxon>Braconidae</taxon>
        <taxon>Microgastrinae</taxon>
        <taxon>Cotesia</taxon>
    </lineage>
</organism>